<dbReference type="CDD" id="cd04301">
    <property type="entry name" value="NAT_SF"/>
    <property type="match status" value="1"/>
</dbReference>
<dbReference type="Pfam" id="PF13673">
    <property type="entry name" value="Acetyltransf_10"/>
    <property type="match status" value="1"/>
</dbReference>
<proteinExistence type="predicted"/>
<keyword evidence="3" id="KW-1185">Reference proteome</keyword>
<protein>
    <submittedName>
        <fullName evidence="2">GNAT family N-acetyltransferase</fullName>
    </submittedName>
</protein>
<dbReference type="PROSITE" id="PS51186">
    <property type="entry name" value="GNAT"/>
    <property type="match status" value="1"/>
</dbReference>
<dbReference type="SUPFAM" id="SSF55729">
    <property type="entry name" value="Acyl-CoA N-acyltransferases (Nat)"/>
    <property type="match status" value="1"/>
</dbReference>
<comment type="caution">
    <text evidence="2">The sequence shown here is derived from an EMBL/GenBank/DDBJ whole genome shotgun (WGS) entry which is preliminary data.</text>
</comment>
<gene>
    <name evidence="2" type="ORF">M2650_12600</name>
</gene>
<dbReference type="Gene3D" id="3.40.630.30">
    <property type="match status" value="1"/>
</dbReference>
<dbReference type="InterPro" id="IPR000182">
    <property type="entry name" value="GNAT_dom"/>
</dbReference>
<feature type="domain" description="N-acetyltransferase" evidence="1">
    <location>
        <begin position="6"/>
        <end position="154"/>
    </location>
</feature>
<dbReference type="RefSeq" id="WP_249474993.1">
    <property type="nucleotide sequence ID" value="NZ_JAMBEP010000002.1"/>
</dbReference>
<evidence type="ECO:0000313" key="3">
    <source>
        <dbReference type="Proteomes" id="UP001431217"/>
    </source>
</evidence>
<evidence type="ECO:0000313" key="2">
    <source>
        <dbReference type="EMBL" id="MCL1635461.1"/>
    </source>
</evidence>
<name>A0ABT0MKP4_9GAMM</name>
<evidence type="ECO:0000259" key="1">
    <source>
        <dbReference type="PROSITE" id="PS51186"/>
    </source>
</evidence>
<accession>A0ABT0MKP4</accession>
<dbReference type="Proteomes" id="UP001431217">
    <property type="component" value="Unassembled WGS sequence"/>
</dbReference>
<dbReference type="EMBL" id="JAMBEP010000002">
    <property type="protein sequence ID" value="MCL1635461.1"/>
    <property type="molecule type" value="Genomic_DNA"/>
</dbReference>
<reference evidence="2 3" key="1">
    <citation type="submission" date="2022-05" db="EMBL/GenBank/DDBJ databases">
        <title>Luteimonas sp. SX5, whole genome shotgun sequencing project.</title>
        <authorList>
            <person name="Zhao G."/>
            <person name="Shen L."/>
        </authorList>
    </citation>
    <scope>NUCLEOTIDE SEQUENCE [LARGE SCALE GENOMIC DNA]</scope>
    <source>
        <strain evidence="2 3">SX5</strain>
    </source>
</reference>
<sequence>MESPAANFRFWRPEDRDLGLAFFASNAPRYFAESERKDFIAFIDDLPGPYFVAIDADGTPVGCGGYAQEDDHPHVAALCWGMIHRDRHGQGWGGALLRFRLDSIAADPAFGEVRIETSQFSRGFFQRYGFVQTKQVENGFAPGIDLIAMTLDLETYRSS</sequence>
<dbReference type="InterPro" id="IPR016181">
    <property type="entry name" value="Acyl_CoA_acyltransferase"/>
</dbReference>
<organism evidence="2 3">
    <name type="scientific">Luteimonas galliterrae</name>
    <dbReference type="NCBI Taxonomy" id="2940486"/>
    <lineage>
        <taxon>Bacteria</taxon>
        <taxon>Pseudomonadati</taxon>
        <taxon>Pseudomonadota</taxon>
        <taxon>Gammaproteobacteria</taxon>
        <taxon>Lysobacterales</taxon>
        <taxon>Lysobacteraceae</taxon>
        <taxon>Luteimonas</taxon>
    </lineage>
</organism>